<protein>
    <submittedName>
        <fullName evidence="1">Uncharacterized protein</fullName>
    </submittedName>
</protein>
<evidence type="ECO:0000313" key="1">
    <source>
        <dbReference type="EMBL" id="MBA0758630.1"/>
    </source>
</evidence>
<reference evidence="1 2" key="1">
    <citation type="journal article" date="2019" name="Genome Biol. Evol.">
        <title>Insights into the evolution of the New World diploid cottons (Gossypium, subgenus Houzingenia) based on genome sequencing.</title>
        <authorList>
            <person name="Grover C.E."/>
            <person name="Arick M.A. 2nd"/>
            <person name="Thrash A."/>
            <person name="Conover J.L."/>
            <person name="Sanders W.S."/>
            <person name="Peterson D.G."/>
            <person name="Frelichowski J.E."/>
            <person name="Scheffler J.A."/>
            <person name="Scheffler B.E."/>
            <person name="Wendel J.F."/>
        </authorList>
    </citation>
    <scope>NUCLEOTIDE SEQUENCE [LARGE SCALE GENOMIC DNA]</scope>
    <source>
        <strain evidence="1">8</strain>
        <tissue evidence="1">Leaf</tissue>
    </source>
</reference>
<keyword evidence="2" id="KW-1185">Reference proteome</keyword>
<evidence type="ECO:0000313" key="2">
    <source>
        <dbReference type="Proteomes" id="UP000593568"/>
    </source>
</evidence>
<dbReference type="EMBL" id="JABEZW010000001">
    <property type="protein sequence ID" value="MBA0758630.1"/>
    <property type="molecule type" value="Genomic_DNA"/>
</dbReference>
<comment type="caution">
    <text evidence="1">The sequence shown here is derived from an EMBL/GenBank/DDBJ whole genome shotgun (WGS) entry which is preliminary data.</text>
</comment>
<proteinExistence type="predicted"/>
<sequence length="147" mass="16685">MEEPSVARHPMLKGSNYAYCKARMKAFIKFTDEKMQCLLPTPLRLKILIIPFALLTQIFNKAFKKQSRRSKKFEPTKTIPKNKTKGVVIKEEIPPTILNLMSNNVAFTTIVTAGSDVYIDGESNGILEKNFCECSKKTPLLIQSKKM</sequence>
<organism evidence="1 2">
    <name type="scientific">Gossypium trilobum</name>
    <dbReference type="NCBI Taxonomy" id="34281"/>
    <lineage>
        <taxon>Eukaryota</taxon>
        <taxon>Viridiplantae</taxon>
        <taxon>Streptophyta</taxon>
        <taxon>Embryophyta</taxon>
        <taxon>Tracheophyta</taxon>
        <taxon>Spermatophyta</taxon>
        <taxon>Magnoliopsida</taxon>
        <taxon>eudicotyledons</taxon>
        <taxon>Gunneridae</taxon>
        <taxon>Pentapetalae</taxon>
        <taxon>rosids</taxon>
        <taxon>malvids</taxon>
        <taxon>Malvales</taxon>
        <taxon>Malvaceae</taxon>
        <taxon>Malvoideae</taxon>
        <taxon>Gossypium</taxon>
    </lineage>
</organism>
<dbReference type="AlphaFoldDB" id="A0A7J9DD23"/>
<dbReference type="Proteomes" id="UP000593568">
    <property type="component" value="Unassembled WGS sequence"/>
</dbReference>
<feature type="non-terminal residue" evidence="1">
    <location>
        <position position="147"/>
    </location>
</feature>
<accession>A0A7J9DD23</accession>
<gene>
    <name evidence="1" type="ORF">Gotri_021609</name>
</gene>
<name>A0A7J9DD23_9ROSI</name>